<keyword evidence="1 2" id="KW-0663">Pyridoxal phosphate</keyword>
<evidence type="ECO:0000256" key="4">
    <source>
        <dbReference type="RuleBase" id="RU004514"/>
    </source>
</evidence>
<keyword evidence="7" id="KW-1185">Reference proteome</keyword>
<evidence type="ECO:0000256" key="2">
    <source>
        <dbReference type="HAMAP-Rule" id="MF_02087"/>
    </source>
</evidence>
<dbReference type="InterPro" id="IPR029066">
    <property type="entry name" value="PLP-binding_barrel"/>
</dbReference>
<dbReference type="EMBL" id="QRDV01000010">
    <property type="protein sequence ID" value="RED38531.1"/>
    <property type="molecule type" value="Genomic_DNA"/>
</dbReference>
<dbReference type="Gene3D" id="3.20.20.10">
    <property type="entry name" value="Alanine racemase"/>
    <property type="match status" value="1"/>
</dbReference>
<evidence type="ECO:0000256" key="3">
    <source>
        <dbReference type="PIRSR" id="PIRSR004848-1"/>
    </source>
</evidence>
<protein>
    <recommendedName>
        <fullName evidence="2">Pyridoxal phosphate homeostasis protein</fullName>
        <shortName evidence="2">PLP homeostasis protein</shortName>
    </recommendedName>
</protein>
<dbReference type="PANTHER" id="PTHR10146:SF14">
    <property type="entry name" value="PYRIDOXAL PHOSPHATE HOMEOSTASIS PROTEIN"/>
    <property type="match status" value="1"/>
</dbReference>
<organism evidence="6 7">
    <name type="scientific">Winogradskyella eximia</name>
    <dbReference type="NCBI Taxonomy" id="262006"/>
    <lineage>
        <taxon>Bacteria</taxon>
        <taxon>Pseudomonadati</taxon>
        <taxon>Bacteroidota</taxon>
        <taxon>Flavobacteriia</taxon>
        <taxon>Flavobacteriales</taxon>
        <taxon>Flavobacteriaceae</taxon>
        <taxon>Winogradskyella</taxon>
    </lineage>
</organism>
<dbReference type="OrthoDB" id="9804072at2"/>
<dbReference type="AlphaFoldDB" id="A0A3D9GQ14"/>
<comment type="caution">
    <text evidence="6">The sequence shown here is derived from an EMBL/GenBank/DDBJ whole genome shotgun (WGS) entry which is preliminary data.</text>
</comment>
<evidence type="ECO:0000259" key="5">
    <source>
        <dbReference type="Pfam" id="PF01168"/>
    </source>
</evidence>
<feature type="domain" description="Alanine racemase N-terminal" evidence="5">
    <location>
        <begin position="3"/>
        <end position="216"/>
    </location>
</feature>
<dbReference type="RefSeq" id="WP_115818678.1">
    <property type="nucleotide sequence ID" value="NZ_QRDV01000010.1"/>
</dbReference>
<accession>A0A3D9GQ14</accession>
<comment type="similarity">
    <text evidence="2 4">Belongs to the pyridoxal phosphate-binding protein YggS/PROSC family.</text>
</comment>
<gene>
    <name evidence="6" type="ORF">DFQ10_11037</name>
</gene>
<feature type="modified residue" description="N6-(pyridoxal phosphate)lysine" evidence="2 3">
    <location>
        <position position="25"/>
    </location>
</feature>
<name>A0A3D9GQ14_9FLAO</name>
<dbReference type="InterPro" id="IPR001608">
    <property type="entry name" value="Ala_racemase_N"/>
</dbReference>
<comment type="cofactor">
    <cofactor evidence="3">
        <name>pyridoxal 5'-phosphate</name>
        <dbReference type="ChEBI" id="CHEBI:597326"/>
    </cofactor>
</comment>
<dbReference type="PIRSF" id="PIRSF004848">
    <property type="entry name" value="YBL036c_PLPDEIII"/>
    <property type="match status" value="1"/>
</dbReference>
<dbReference type="CDD" id="cd00635">
    <property type="entry name" value="PLPDE_III_YBL036c_like"/>
    <property type="match status" value="1"/>
</dbReference>
<dbReference type="PANTHER" id="PTHR10146">
    <property type="entry name" value="PROLINE SYNTHETASE CO-TRANSCRIBED BACTERIAL HOMOLOG PROTEIN"/>
    <property type="match status" value="1"/>
</dbReference>
<dbReference type="FunFam" id="3.20.20.10:FF:000018">
    <property type="entry name" value="Pyridoxal phosphate homeostasis protein"/>
    <property type="match status" value="1"/>
</dbReference>
<dbReference type="Proteomes" id="UP000256980">
    <property type="component" value="Unassembled WGS sequence"/>
</dbReference>
<dbReference type="HAMAP" id="MF_02087">
    <property type="entry name" value="PLP_homeostasis"/>
    <property type="match status" value="1"/>
</dbReference>
<dbReference type="NCBIfam" id="TIGR00044">
    <property type="entry name" value="YggS family pyridoxal phosphate-dependent enzyme"/>
    <property type="match status" value="1"/>
</dbReference>
<dbReference type="GO" id="GO:0030170">
    <property type="term" value="F:pyridoxal phosphate binding"/>
    <property type="evidence" value="ECO:0007669"/>
    <property type="project" value="UniProtKB-UniRule"/>
</dbReference>
<evidence type="ECO:0000313" key="6">
    <source>
        <dbReference type="EMBL" id="RED38531.1"/>
    </source>
</evidence>
<dbReference type="SUPFAM" id="SSF51419">
    <property type="entry name" value="PLP-binding barrel"/>
    <property type="match status" value="1"/>
</dbReference>
<reference evidence="6 7" key="1">
    <citation type="submission" date="2018-07" db="EMBL/GenBank/DDBJ databases">
        <title>Genomic Encyclopedia of Type Strains, Phase III (KMG-III): the genomes of soil and plant-associated and newly described type strains.</title>
        <authorList>
            <person name="Whitman W."/>
        </authorList>
    </citation>
    <scope>NUCLEOTIDE SEQUENCE [LARGE SCALE GENOMIC DNA]</scope>
    <source>
        <strain evidence="6 7">CECT 7946</strain>
    </source>
</reference>
<sequence length="220" mass="24759">MSIKTNLEDIKATIPEHVTLVAVSKTKPVCDLMDAYNAGQRIFGENKIQEMADKYAEMPKDIEWHMIGHVQRNKVKYMAEFVSLIHGVDSFKLLKEIDKQAKNHVRIIKCLLQIKIAEEDSKFGMSVSDASTLLQSDAFSELKNIKVVGLMGMATFTDNMTQVENEFKFLNNTFSELKNTNPDLEIKSMGMSGDYQLAIECGSTMVRVGSSIFGARNYNN</sequence>
<dbReference type="Pfam" id="PF01168">
    <property type="entry name" value="Ala_racemase_N"/>
    <property type="match status" value="1"/>
</dbReference>
<evidence type="ECO:0000313" key="7">
    <source>
        <dbReference type="Proteomes" id="UP000256980"/>
    </source>
</evidence>
<evidence type="ECO:0000256" key="1">
    <source>
        <dbReference type="ARBA" id="ARBA00022898"/>
    </source>
</evidence>
<comment type="function">
    <text evidence="2">Pyridoxal 5'-phosphate (PLP)-binding protein, which is involved in PLP homeostasis.</text>
</comment>
<proteinExistence type="inferred from homology"/>
<dbReference type="InterPro" id="IPR011078">
    <property type="entry name" value="PyrdxlP_homeostasis"/>
</dbReference>